<reference evidence="1 2" key="1">
    <citation type="submission" date="2024-09" db="EMBL/GenBank/DDBJ databases">
        <authorList>
            <person name="Sun Q."/>
            <person name="Mori K."/>
        </authorList>
    </citation>
    <scope>NUCLEOTIDE SEQUENCE [LARGE SCALE GENOMIC DNA]</scope>
    <source>
        <strain evidence="1 2">TBRC 1432</strain>
    </source>
</reference>
<proteinExistence type="predicted"/>
<dbReference type="EMBL" id="JBHLUD010000013">
    <property type="protein sequence ID" value="MFC0547062.1"/>
    <property type="molecule type" value="Genomic_DNA"/>
</dbReference>
<gene>
    <name evidence="1" type="ORF">ACFFH7_36515</name>
</gene>
<keyword evidence="2" id="KW-1185">Reference proteome</keyword>
<evidence type="ECO:0000313" key="1">
    <source>
        <dbReference type="EMBL" id="MFC0547062.1"/>
    </source>
</evidence>
<dbReference type="Proteomes" id="UP001589810">
    <property type="component" value="Unassembled WGS sequence"/>
</dbReference>
<accession>A0ABV6N444</accession>
<comment type="caution">
    <text evidence="1">The sequence shown here is derived from an EMBL/GenBank/DDBJ whole genome shotgun (WGS) entry which is preliminary data.</text>
</comment>
<sequence>MIENPEVQIVVCDDARKWLNQNYRYSVYEAEDFAEDQDWYGFAFVLGSDGSPLSLSDEYISGHECEYIRELSNAEEAQKILTEATGSYANTGAVFEEFAGCLAYDYTNEKAREAAEGIGNRLSSYGFLNEEDCGEREREAAIRYLKEAYGIEDELADELLTELHSEGHGDTEVFCGNCGTIRTHEDVPDAMASIGYHKCAECDEWLKTDAENVLCFDCAAAERTADCKCVPNFVAARKETGRVIEKWELREILLGCDSCYGTRSERFWRS</sequence>
<protein>
    <submittedName>
        <fullName evidence="1">Uncharacterized protein</fullName>
    </submittedName>
</protein>
<evidence type="ECO:0000313" key="2">
    <source>
        <dbReference type="Proteomes" id="UP001589810"/>
    </source>
</evidence>
<organism evidence="1 2">
    <name type="scientific">Kutzneria chonburiensis</name>
    <dbReference type="NCBI Taxonomy" id="1483604"/>
    <lineage>
        <taxon>Bacteria</taxon>
        <taxon>Bacillati</taxon>
        <taxon>Actinomycetota</taxon>
        <taxon>Actinomycetes</taxon>
        <taxon>Pseudonocardiales</taxon>
        <taxon>Pseudonocardiaceae</taxon>
        <taxon>Kutzneria</taxon>
    </lineage>
</organism>
<dbReference type="RefSeq" id="WP_273937294.1">
    <property type="nucleotide sequence ID" value="NZ_CP097263.1"/>
</dbReference>
<name>A0ABV6N444_9PSEU</name>